<dbReference type="EC" id="2.3.2.27" evidence="4"/>
<dbReference type="Gene3D" id="3.30.40.10">
    <property type="entry name" value="Zinc/RING finger domain, C3HC4 (zinc finger)"/>
    <property type="match status" value="1"/>
</dbReference>
<evidence type="ECO:0000259" key="16">
    <source>
        <dbReference type="PROSITE" id="PS50089"/>
    </source>
</evidence>
<evidence type="ECO:0000256" key="14">
    <source>
        <dbReference type="PROSITE-ProRule" id="PRU00175"/>
    </source>
</evidence>
<comment type="pathway">
    <text evidence="3">Protein modification; protein ubiquitination.</text>
</comment>
<keyword evidence="18" id="KW-1185">Reference proteome</keyword>
<accession>A0ABD1BS14</accession>
<evidence type="ECO:0000256" key="1">
    <source>
        <dbReference type="ARBA" id="ARBA00000900"/>
    </source>
</evidence>
<dbReference type="Pfam" id="PF13639">
    <property type="entry name" value="zf-RING_2"/>
    <property type="match status" value="1"/>
</dbReference>
<feature type="chain" id="PRO_5044815028" description="RING-type E3 ubiquitin transferase" evidence="15">
    <location>
        <begin position="17"/>
        <end position="143"/>
    </location>
</feature>
<dbReference type="SMART" id="SM00184">
    <property type="entry name" value="RING"/>
    <property type="match status" value="1"/>
</dbReference>
<dbReference type="PROSITE" id="PS50089">
    <property type="entry name" value="ZF_RING_2"/>
    <property type="match status" value="1"/>
</dbReference>
<evidence type="ECO:0000256" key="6">
    <source>
        <dbReference type="ARBA" id="ARBA00022692"/>
    </source>
</evidence>
<evidence type="ECO:0000256" key="3">
    <source>
        <dbReference type="ARBA" id="ARBA00004906"/>
    </source>
</evidence>
<feature type="signal peptide" evidence="15">
    <location>
        <begin position="1"/>
        <end position="16"/>
    </location>
</feature>
<evidence type="ECO:0000256" key="13">
    <source>
        <dbReference type="ARBA" id="ARBA00024209"/>
    </source>
</evidence>
<evidence type="ECO:0000256" key="12">
    <source>
        <dbReference type="ARBA" id="ARBA00023136"/>
    </source>
</evidence>
<keyword evidence="12" id="KW-0472">Membrane</keyword>
<evidence type="ECO:0000256" key="10">
    <source>
        <dbReference type="ARBA" id="ARBA00022833"/>
    </source>
</evidence>
<name>A0ABD1BS14_CARAN</name>
<evidence type="ECO:0000256" key="15">
    <source>
        <dbReference type="SAM" id="SignalP"/>
    </source>
</evidence>
<keyword evidence="5" id="KW-0808">Transferase</keyword>
<organism evidence="17 18">
    <name type="scientific">Cardamine amara subsp. amara</name>
    <dbReference type="NCBI Taxonomy" id="228776"/>
    <lineage>
        <taxon>Eukaryota</taxon>
        <taxon>Viridiplantae</taxon>
        <taxon>Streptophyta</taxon>
        <taxon>Embryophyta</taxon>
        <taxon>Tracheophyta</taxon>
        <taxon>Spermatophyta</taxon>
        <taxon>Magnoliopsida</taxon>
        <taxon>eudicotyledons</taxon>
        <taxon>Gunneridae</taxon>
        <taxon>Pentapetalae</taxon>
        <taxon>rosids</taxon>
        <taxon>malvids</taxon>
        <taxon>Brassicales</taxon>
        <taxon>Brassicaceae</taxon>
        <taxon>Cardamineae</taxon>
        <taxon>Cardamine</taxon>
    </lineage>
</organism>
<evidence type="ECO:0000313" key="17">
    <source>
        <dbReference type="EMBL" id="KAL1219992.1"/>
    </source>
</evidence>
<dbReference type="GO" id="GO:0016020">
    <property type="term" value="C:membrane"/>
    <property type="evidence" value="ECO:0007669"/>
    <property type="project" value="UniProtKB-SubCell"/>
</dbReference>
<keyword evidence="9" id="KW-0833">Ubl conjugation pathway</keyword>
<dbReference type="EMBL" id="JBANAX010000166">
    <property type="protein sequence ID" value="KAL1219992.1"/>
    <property type="molecule type" value="Genomic_DNA"/>
</dbReference>
<evidence type="ECO:0000256" key="4">
    <source>
        <dbReference type="ARBA" id="ARBA00012483"/>
    </source>
</evidence>
<dbReference type="FunFam" id="3.30.40.10:FF:000187">
    <property type="entry name" value="E3 ubiquitin-protein ligase ATL6"/>
    <property type="match status" value="1"/>
</dbReference>
<keyword evidence="15" id="KW-0732">Signal</keyword>
<reference evidence="17 18" key="1">
    <citation type="submission" date="2024-04" db="EMBL/GenBank/DDBJ databases">
        <title>Genome assembly C_amara_ONT_v2.</title>
        <authorList>
            <person name="Yant L."/>
            <person name="Moore C."/>
            <person name="Slenker M."/>
        </authorList>
    </citation>
    <scope>NUCLEOTIDE SEQUENCE [LARGE SCALE GENOMIC DNA]</scope>
    <source>
        <tissue evidence="17">Leaf</tissue>
    </source>
</reference>
<evidence type="ECO:0000256" key="2">
    <source>
        <dbReference type="ARBA" id="ARBA00004167"/>
    </source>
</evidence>
<evidence type="ECO:0000256" key="7">
    <source>
        <dbReference type="ARBA" id="ARBA00022723"/>
    </source>
</evidence>
<evidence type="ECO:0000256" key="5">
    <source>
        <dbReference type="ARBA" id="ARBA00022679"/>
    </source>
</evidence>
<keyword evidence="7" id="KW-0479">Metal-binding</keyword>
<keyword evidence="11" id="KW-1133">Transmembrane helix</keyword>
<keyword evidence="10" id="KW-0862">Zinc</keyword>
<comment type="similarity">
    <text evidence="13">Belongs to the RING-type zinc finger family. ATL subfamily.</text>
</comment>
<dbReference type="InterPro" id="IPR013083">
    <property type="entry name" value="Znf_RING/FYVE/PHD"/>
</dbReference>
<comment type="subcellular location">
    <subcellularLocation>
        <location evidence="2">Membrane</location>
        <topology evidence="2">Single-pass membrane protein</topology>
    </subcellularLocation>
</comment>
<feature type="domain" description="RING-type" evidence="16">
    <location>
        <begin position="59"/>
        <end position="100"/>
    </location>
</feature>
<gene>
    <name evidence="17" type="ORF">V5N11_021766</name>
</gene>
<keyword evidence="6" id="KW-0812">Transmembrane</keyword>
<keyword evidence="8 14" id="KW-0863">Zinc-finger</keyword>
<dbReference type="InterPro" id="IPR053238">
    <property type="entry name" value="RING-H2_zinc_finger"/>
</dbReference>
<dbReference type="PANTHER" id="PTHR14155:SF547">
    <property type="entry name" value="RING-H2 FINGER PROTEIN ATL35-RELATED"/>
    <property type="match status" value="1"/>
</dbReference>
<protein>
    <recommendedName>
        <fullName evidence="4">RING-type E3 ubiquitin transferase</fullName>
        <ecNumber evidence="4">2.3.2.27</ecNumber>
    </recommendedName>
</protein>
<evidence type="ECO:0000256" key="8">
    <source>
        <dbReference type="ARBA" id="ARBA00022771"/>
    </source>
</evidence>
<evidence type="ECO:0000256" key="9">
    <source>
        <dbReference type="ARBA" id="ARBA00022786"/>
    </source>
</evidence>
<comment type="catalytic activity">
    <reaction evidence="1">
        <text>S-ubiquitinyl-[E2 ubiquitin-conjugating enzyme]-L-cysteine + [acceptor protein]-L-lysine = [E2 ubiquitin-conjugating enzyme]-L-cysteine + N(6)-ubiquitinyl-[acceptor protein]-L-lysine.</text>
        <dbReference type="EC" id="2.3.2.27"/>
    </reaction>
</comment>
<dbReference type="InterPro" id="IPR001841">
    <property type="entry name" value="Znf_RING"/>
</dbReference>
<dbReference type="GO" id="GO:0008270">
    <property type="term" value="F:zinc ion binding"/>
    <property type="evidence" value="ECO:0007669"/>
    <property type="project" value="UniProtKB-KW"/>
</dbReference>
<proteinExistence type="inferred from homology"/>
<comment type="caution">
    <text evidence="17">The sequence shown here is derived from an EMBL/GenBank/DDBJ whole genome shotgun (WGS) entry which is preliminary data.</text>
</comment>
<dbReference type="PANTHER" id="PTHR14155">
    <property type="entry name" value="RING FINGER DOMAIN-CONTAINING"/>
    <property type="match status" value="1"/>
</dbReference>
<dbReference type="Proteomes" id="UP001558713">
    <property type="component" value="Unassembled WGS sequence"/>
</dbReference>
<evidence type="ECO:0000313" key="18">
    <source>
        <dbReference type="Proteomes" id="UP001558713"/>
    </source>
</evidence>
<evidence type="ECO:0000256" key="11">
    <source>
        <dbReference type="ARBA" id="ARBA00022989"/>
    </source>
</evidence>
<dbReference type="SUPFAM" id="SSF57850">
    <property type="entry name" value="RING/U-box"/>
    <property type="match status" value="1"/>
</dbReference>
<dbReference type="AlphaFoldDB" id="A0ABD1BS14"/>
<sequence>MLFCCVFYVFYRVLIAADGHEVLQSGARSGIDKDIIESFPLFLYSEINELKIGKGGVECEICLNEFEDEETLRWMPPCSHTFHANCIDEWLSSQSTCPVCCANLTLNLGENFPCSSMDLETGNSRRCVLQSPGNSVTWNNNGN</sequence>
<dbReference type="GO" id="GO:0061630">
    <property type="term" value="F:ubiquitin protein ligase activity"/>
    <property type="evidence" value="ECO:0007669"/>
    <property type="project" value="UniProtKB-EC"/>
</dbReference>